<comment type="caution">
    <text evidence="3">The sequence shown here is derived from an EMBL/GenBank/DDBJ whole genome shotgun (WGS) entry which is preliminary data.</text>
</comment>
<protein>
    <submittedName>
        <fullName evidence="3">Uncharacterized protein</fullName>
    </submittedName>
</protein>
<feature type="compositionally biased region" description="Basic and acidic residues" evidence="2">
    <location>
        <begin position="55"/>
        <end position="97"/>
    </location>
</feature>
<reference evidence="3 4" key="1">
    <citation type="submission" date="2016-02" db="EMBL/GenBank/DDBJ databases">
        <title>Genome analysis of coral dinoflagellate symbionts highlights evolutionary adaptations to a symbiotic lifestyle.</title>
        <authorList>
            <person name="Aranda M."/>
            <person name="Li Y."/>
            <person name="Liew Y.J."/>
            <person name="Baumgarten S."/>
            <person name="Simakov O."/>
            <person name="Wilson M."/>
            <person name="Piel J."/>
            <person name="Ashoor H."/>
            <person name="Bougouffa S."/>
            <person name="Bajic V.B."/>
            <person name="Ryu T."/>
            <person name="Ravasi T."/>
            <person name="Bayer T."/>
            <person name="Micklem G."/>
            <person name="Kim H."/>
            <person name="Bhak J."/>
            <person name="Lajeunesse T.C."/>
            <person name="Voolstra C.R."/>
        </authorList>
    </citation>
    <scope>NUCLEOTIDE SEQUENCE [LARGE SCALE GENOMIC DNA]</scope>
    <source>
        <strain evidence="3 4">CCMP2467</strain>
    </source>
</reference>
<keyword evidence="4" id="KW-1185">Reference proteome</keyword>
<feature type="compositionally biased region" description="Basic residues" evidence="2">
    <location>
        <begin position="111"/>
        <end position="122"/>
    </location>
</feature>
<keyword evidence="1" id="KW-0175">Coiled coil</keyword>
<feature type="region of interest" description="Disordered" evidence="2">
    <location>
        <begin position="397"/>
        <end position="423"/>
    </location>
</feature>
<dbReference type="OrthoDB" id="431324at2759"/>
<evidence type="ECO:0000256" key="2">
    <source>
        <dbReference type="SAM" id="MobiDB-lite"/>
    </source>
</evidence>
<evidence type="ECO:0000313" key="3">
    <source>
        <dbReference type="EMBL" id="OLP87720.1"/>
    </source>
</evidence>
<sequence length="667" mass="72836">MASGSKMDEDPPEEEESQSQQKDKKKKEKKKKDGKKKKDSDKKDDDKKKRGKKQDRKEDRGPDDKKKKNRGPDDKKKGDKQKDKKKEEEPSVRDGNKKGSNVIPPDPNSNRSKKRALQRQRRASSAGPKPKAAHPAGPTADPPAGPKAAPPTGPKAGPEPPGPEPASSSVGGTADAVPRAGWTVAAWLVTLFISLCLSGYEAYGRITPEQYREQAANYFNQILLPPRLAPLAGGCPAPSSAAPVGPNPLPSGPNLRPTFPGPNIPKGRPEPFTPPRPAGPKGGKGKDKGKDKGKGPNDGKGKGPNEGKGKGGKCAAFAIACRRPDEETQSSKVEKVFFAVITDDDWNHLSNVIFVGGQDDAEAELVLYDTVEEAIWALHKKKARGLNLHFSNPTMPKKKIRRAEPLSPCLSRDDTSTDGAAESPDMDRLVDLTRSYRVWMFRCADVQAAIQQSLLDYRTAPAIKGVTGCKARLPLSPLHPLFRIECFRTVLQTTVEDRSNVLMRPSLLTFYRPEDEVVMGKVAKVLILDSYGSLAGTDKFMILLGESSTAAFLTWLVQATPKTDVTLCVHKFPDLTTGLRYTGTNYSRIADFWVHDGAMDMEGTISVKLGFNLAQTHASLADLIKETTGVLRVQEIQKLKHQITRKKSELSTLQRSLAGLQELQSQE</sequence>
<gene>
    <name evidence="3" type="ORF">AK812_SmicGene31043</name>
</gene>
<dbReference type="EMBL" id="LSRX01000846">
    <property type="protein sequence ID" value="OLP87720.1"/>
    <property type="molecule type" value="Genomic_DNA"/>
</dbReference>
<feature type="compositionally biased region" description="Pro residues" evidence="2">
    <location>
        <begin position="140"/>
        <end position="164"/>
    </location>
</feature>
<feature type="compositionally biased region" description="Basic and acidic residues" evidence="2">
    <location>
        <begin position="284"/>
        <end position="309"/>
    </location>
</feature>
<evidence type="ECO:0000313" key="4">
    <source>
        <dbReference type="Proteomes" id="UP000186817"/>
    </source>
</evidence>
<evidence type="ECO:0000256" key="1">
    <source>
        <dbReference type="SAM" id="Coils"/>
    </source>
</evidence>
<feature type="region of interest" description="Disordered" evidence="2">
    <location>
        <begin position="1"/>
        <end position="173"/>
    </location>
</feature>
<feature type="compositionally biased region" description="Basic and acidic residues" evidence="2">
    <location>
        <begin position="36"/>
        <end position="48"/>
    </location>
</feature>
<organism evidence="3 4">
    <name type="scientific">Symbiodinium microadriaticum</name>
    <name type="common">Dinoflagellate</name>
    <name type="synonym">Zooxanthella microadriatica</name>
    <dbReference type="NCBI Taxonomy" id="2951"/>
    <lineage>
        <taxon>Eukaryota</taxon>
        <taxon>Sar</taxon>
        <taxon>Alveolata</taxon>
        <taxon>Dinophyceae</taxon>
        <taxon>Suessiales</taxon>
        <taxon>Symbiodiniaceae</taxon>
        <taxon>Symbiodinium</taxon>
    </lineage>
</organism>
<name>A0A1Q9CXS8_SYMMI</name>
<feature type="region of interest" description="Disordered" evidence="2">
    <location>
        <begin position="235"/>
        <end position="312"/>
    </location>
</feature>
<proteinExistence type="predicted"/>
<feature type="coiled-coil region" evidence="1">
    <location>
        <begin position="636"/>
        <end position="663"/>
    </location>
</feature>
<dbReference type="AlphaFoldDB" id="A0A1Q9CXS8"/>
<feature type="compositionally biased region" description="Basic residues" evidence="2">
    <location>
        <begin position="23"/>
        <end position="35"/>
    </location>
</feature>
<feature type="compositionally biased region" description="Low complexity" evidence="2">
    <location>
        <begin position="123"/>
        <end position="139"/>
    </location>
</feature>
<accession>A0A1Q9CXS8</accession>
<dbReference type="Proteomes" id="UP000186817">
    <property type="component" value="Unassembled WGS sequence"/>
</dbReference>
<feature type="compositionally biased region" description="Low complexity" evidence="2">
    <location>
        <begin position="235"/>
        <end position="244"/>
    </location>
</feature>